<evidence type="ECO:0000313" key="4">
    <source>
        <dbReference type="Proteomes" id="UP000664534"/>
    </source>
</evidence>
<dbReference type="Pfam" id="PF00339">
    <property type="entry name" value="Arrestin_N"/>
    <property type="match status" value="1"/>
</dbReference>
<dbReference type="GO" id="GO:0030674">
    <property type="term" value="F:protein-macromolecule adaptor activity"/>
    <property type="evidence" value="ECO:0007669"/>
    <property type="project" value="TreeGrafter"/>
</dbReference>
<dbReference type="EMBL" id="CAJPDT010000054">
    <property type="protein sequence ID" value="CAF9929567.1"/>
    <property type="molecule type" value="Genomic_DNA"/>
</dbReference>
<dbReference type="InterPro" id="IPR014752">
    <property type="entry name" value="Arrestin-like_C"/>
</dbReference>
<dbReference type="GO" id="GO:0031625">
    <property type="term" value="F:ubiquitin protein ligase binding"/>
    <property type="evidence" value="ECO:0007669"/>
    <property type="project" value="TreeGrafter"/>
</dbReference>
<dbReference type="Gene3D" id="2.60.40.640">
    <property type="match status" value="1"/>
</dbReference>
<evidence type="ECO:0000313" key="3">
    <source>
        <dbReference type="EMBL" id="CAF9929567.1"/>
    </source>
</evidence>
<comment type="caution">
    <text evidence="3">The sequence shown here is derived from an EMBL/GenBank/DDBJ whole genome shotgun (WGS) entry which is preliminary data.</text>
</comment>
<sequence length="503" mass="55369">MSVRIQLDKPRGVFTNLDQISGVVILSILGPETISAITVKLEGESRTYLAGHPAYRNRVEKEGSRQEVHKLLYKVLTVFPTPELLRATGPDQAYTLPSGPHAYPFRFKIPFNNDCSNNNSLLTGLNALRFEMPRDTNIHVKKGLPPSLNGLPGEAEIHYYVKVTVQRPAFYKENFRQTCPFVFLPIEPPRPPPNKRESYARLSHQFSPTIDVPEKPGIFRKASEATTDPSIPKVPPPSISIDGRLPDPAIITCNEPLPLRILITKKNESPATIYLRTLSITLIGLTAIRAHDLRREEAQSWVILSQAHIDKALNSTVSGDGTKILEVDSNLWKQRTLPNIVSPSFTTCNISRRYKLEIKAGLSWGSPQKINPELTVQTVRMPVEVYSGIAPPQALLDQMADLPTGQPTPNHSLRPPGFANGPSPGHSPGPSRPPAQAQSDHIEPSPSDIPDEAPPSYEDAMADDLAPIDGPRRNYHQQATSTPPSSSGKGSANDDRLFPDNGR</sequence>
<dbReference type="InterPro" id="IPR050357">
    <property type="entry name" value="Arrestin_domain-protein"/>
</dbReference>
<accession>A0A8H3FUZ2</accession>
<feature type="compositionally biased region" description="Basic and acidic residues" evidence="1">
    <location>
        <begin position="492"/>
        <end position="503"/>
    </location>
</feature>
<dbReference type="GO" id="GO:0005829">
    <property type="term" value="C:cytosol"/>
    <property type="evidence" value="ECO:0007669"/>
    <property type="project" value="TreeGrafter"/>
</dbReference>
<dbReference type="OrthoDB" id="3365616at2759"/>
<dbReference type="InterPro" id="IPR011021">
    <property type="entry name" value="Arrestin-like_N"/>
</dbReference>
<evidence type="ECO:0000259" key="2">
    <source>
        <dbReference type="Pfam" id="PF00339"/>
    </source>
</evidence>
<organism evidence="3 4">
    <name type="scientific">Imshaugia aleurites</name>
    <dbReference type="NCBI Taxonomy" id="172621"/>
    <lineage>
        <taxon>Eukaryota</taxon>
        <taxon>Fungi</taxon>
        <taxon>Dikarya</taxon>
        <taxon>Ascomycota</taxon>
        <taxon>Pezizomycotina</taxon>
        <taxon>Lecanoromycetes</taxon>
        <taxon>OSLEUM clade</taxon>
        <taxon>Lecanoromycetidae</taxon>
        <taxon>Lecanorales</taxon>
        <taxon>Lecanorineae</taxon>
        <taxon>Parmeliaceae</taxon>
        <taxon>Imshaugia</taxon>
    </lineage>
</organism>
<dbReference type="AlphaFoldDB" id="A0A8H3FUZ2"/>
<feature type="compositionally biased region" description="Low complexity" evidence="1">
    <location>
        <begin position="479"/>
        <end position="491"/>
    </location>
</feature>
<dbReference type="CDD" id="cd22952">
    <property type="entry name" value="ART10-like"/>
    <property type="match status" value="1"/>
</dbReference>
<name>A0A8H3FUZ2_9LECA</name>
<protein>
    <recommendedName>
        <fullName evidence="2">Arrestin-like N-terminal domain-containing protein</fullName>
    </recommendedName>
</protein>
<dbReference type="SUPFAM" id="SSF81296">
    <property type="entry name" value="E set domains"/>
    <property type="match status" value="1"/>
</dbReference>
<dbReference type="PANTHER" id="PTHR11188:SF166">
    <property type="entry name" value="ARRESTIN (OR S-ANTIGEN), N-TERMINAL DOMAIN PROTEIN (AFU_ORTHOLOGUE AFUA_7G02050)"/>
    <property type="match status" value="1"/>
</dbReference>
<dbReference type="GO" id="GO:0070086">
    <property type="term" value="P:ubiquitin-dependent endocytosis"/>
    <property type="evidence" value="ECO:0007669"/>
    <property type="project" value="TreeGrafter"/>
</dbReference>
<dbReference type="GO" id="GO:0005886">
    <property type="term" value="C:plasma membrane"/>
    <property type="evidence" value="ECO:0007669"/>
    <property type="project" value="TreeGrafter"/>
</dbReference>
<dbReference type="PANTHER" id="PTHR11188">
    <property type="entry name" value="ARRESTIN DOMAIN CONTAINING PROTEIN"/>
    <property type="match status" value="1"/>
</dbReference>
<feature type="region of interest" description="Disordered" evidence="1">
    <location>
        <begin position="399"/>
        <end position="503"/>
    </location>
</feature>
<dbReference type="InterPro" id="IPR014756">
    <property type="entry name" value="Ig_E-set"/>
</dbReference>
<reference evidence="3" key="1">
    <citation type="submission" date="2021-03" db="EMBL/GenBank/DDBJ databases">
        <authorList>
            <person name="Tagirdzhanova G."/>
        </authorList>
    </citation>
    <scope>NUCLEOTIDE SEQUENCE</scope>
</reference>
<dbReference type="Proteomes" id="UP000664534">
    <property type="component" value="Unassembled WGS sequence"/>
</dbReference>
<keyword evidence="4" id="KW-1185">Reference proteome</keyword>
<evidence type="ECO:0000256" key="1">
    <source>
        <dbReference type="SAM" id="MobiDB-lite"/>
    </source>
</evidence>
<gene>
    <name evidence="3" type="ORF">IMSHALPRED_007941</name>
</gene>
<proteinExistence type="predicted"/>
<feature type="domain" description="Arrestin-like N-terminal" evidence="2">
    <location>
        <begin position="3"/>
        <end position="177"/>
    </location>
</feature>